<dbReference type="Gene3D" id="3.40.50.300">
    <property type="entry name" value="P-loop containing nucleotide triphosphate hydrolases"/>
    <property type="match status" value="1"/>
</dbReference>
<keyword evidence="4 9" id="KW-0132">Cell division</keyword>
<evidence type="ECO:0000313" key="11">
    <source>
        <dbReference type="EMBL" id="GAK52448.1"/>
    </source>
</evidence>
<dbReference type="Proteomes" id="UP000030700">
    <property type="component" value="Unassembled WGS sequence"/>
</dbReference>
<dbReference type="NCBIfam" id="TIGR02673">
    <property type="entry name" value="FtsE"/>
    <property type="match status" value="1"/>
</dbReference>
<gene>
    <name evidence="9" type="primary">ftsE</name>
    <name evidence="11" type="ORF">U14_03699</name>
</gene>
<dbReference type="HOGENOM" id="CLU_000604_1_22_0"/>
<keyword evidence="5 9" id="KW-0547">Nucleotide-binding</keyword>
<dbReference type="GO" id="GO:0016887">
    <property type="term" value="F:ATP hydrolysis activity"/>
    <property type="evidence" value="ECO:0007669"/>
    <property type="project" value="InterPro"/>
</dbReference>
<keyword evidence="3 9" id="KW-1003">Cell membrane</keyword>
<accession>A0A081BPY2</accession>
<evidence type="ECO:0000256" key="1">
    <source>
        <dbReference type="ARBA" id="ARBA00005417"/>
    </source>
</evidence>
<dbReference type="InterPro" id="IPR003593">
    <property type="entry name" value="AAA+_ATPase"/>
</dbReference>
<dbReference type="InterPro" id="IPR017871">
    <property type="entry name" value="ABC_transporter-like_CS"/>
</dbReference>
<evidence type="ECO:0000256" key="3">
    <source>
        <dbReference type="ARBA" id="ARBA00022475"/>
    </source>
</evidence>
<comment type="subcellular location">
    <subcellularLocation>
        <location evidence="9">Cell membrane</location>
        <topology evidence="9">Peripheral membrane protein</topology>
        <orientation evidence="9">Cytoplasmic side</orientation>
    </subcellularLocation>
</comment>
<evidence type="ECO:0000256" key="2">
    <source>
        <dbReference type="ARBA" id="ARBA00020019"/>
    </source>
</evidence>
<comment type="similarity">
    <text evidence="1 9">Belongs to the ABC transporter superfamily.</text>
</comment>
<dbReference type="STRING" id="1499966.U14_03699"/>
<dbReference type="GO" id="GO:0022857">
    <property type="term" value="F:transmembrane transporter activity"/>
    <property type="evidence" value="ECO:0007669"/>
    <property type="project" value="TreeGrafter"/>
</dbReference>
<dbReference type="GO" id="GO:0005886">
    <property type="term" value="C:plasma membrane"/>
    <property type="evidence" value="ECO:0007669"/>
    <property type="project" value="UniProtKB-SubCell"/>
</dbReference>
<dbReference type="PROSITE" id="PS50893">
    <property type="entry name" value="ABC_TRANSPORTER_2"/>
    <property type="match status" value="1"/>
</dbReference>
<dbReference type="AlphaFoldDB" id="A0A081BPY2"/>
<name>A0A081BPY2_9BACT</name>
<keyword evidence="12" id="KW-1185">Reference proteome</keyword>
<dbReference type="InterPro" id="IPR003439">
    <property type="entry name" value="ABC_transporter-like_ATP-bd"/>
</dbReference>
<dbReference type="SUPFAM" id="SSF52540">
    <property type="entry name" value="P-loop containing nucleoside triphosphate hydrolases"/>
    <property type="match status" value="1"/>
</dbReference>
<dbReference type="GO" id="GO:0051301">
    <property type="term" value="P:cell division"/>
    <property type="evidence" value="ECO:0007669"/>
    <property type="project" value="UniProtKB-UniRule"/>
</dbReference>
<proteinExistence type="inferred from homology"/>
<dbReference type="GO" id="GO:0005524">
    <property type="term" value="F:ATP binding"/>
    <property type="evidence" value="ECO:0007669"/>
    <property type="project" value="UniProtKB-UniRule"/>
</dbReference>
<evidence type="ECO:0000313" key="12">
    <source>
        <dbReference type="Proteomes" id="UP000030700"/>
    </source>
</evidence>
<organism evidence="11">
    <name type="scientific">Candidatus Moduliflexus flocculans</name>
    <dbReference type="NCBI Taxonomy" id="1499966"/>
    <lineage>
        <taxon>Bacteria</taxon>
        <taxon>Candidatus Moduliflexota</taxon>
        <taxon>Candidatus Moduliflexia</taxon>
        <taxon>Candidatus Moduliflexales</taxon>
        <taxon>Candidatus Moduliflexaceae</taxon>
    </lineage>
</organism>
<dbReference type="PANTHER" id="PTHR24220">
    <property type="entry name" value="IMPORT ATP-BINDING PROTEIN"/>
    <property type="match status" value="1"/>
</dbReference>
<dbReference type="InterPro" id="IPR027417">
    <property type="entry name" value="P-loop_NTPase"/>
</dbReference>
<dbReference type="FunFam" id="3.40.50.300:FF:000056">
    <property type="entry name" value="Cell division ATP-binding protein FtsE"/>
    <property type="match status" value="1"/>
</dbReference>
<evidence type="ECO:0000256" key="5">
    <source>
        <dbReference type="ARBA" id="ARBA00022741"/>
    </source>
</evidence>
<keyword evidence="7 9" id="KW-0472">Membrane</keyword>
<dbReference type="EMBL" id="DF820458">
    <property type="protein sequence ID" value="GAK52448.1"/>
    <property type="molecule type" value="Genomic_DNA"/>
</dbReference>
<comment type="subunit">
    <text evidence="9">Homodimer. Forms a membrane-associated complex with FtsX.</text>
</comment>
<evidence type="ECO:0000256" key="4">
    <source>
        <dbReference type="ARBA" id="ARBA00022618"/>
    </source>
</evidence>
<evidence type="ECO:0000259" key="10">
    <source>
        <dbReference type="PROSITE" id="PS50893"/>
    </source>
</evidence>
<feature type="domain" description="ABC transporter" evidence="10">
    <location>
        <begin position="2"/>
        <end position="227"/>
    </location>
</feature>
<dbReference type="PROSITE" id="PS00211">
    <property type="entry name" value="ABC_TRANSPORTER_1"/>
    <property type="match status" value="1"/>
</dbReference>
<evidence type="ECO:0000256" key="8">
    <source>
        <dbReference type="ARBA" id="ARBA00023306"/>
    </source>
</evidence>
<dbReference type="Pfam" id="PF00005">
    <property type="entry name" value="ABC_tran"/>
    <property type="match status" value="1"/>
</dbReference>
<evidence type="ECO:0000256" key="6">
    <source>
        <dbReference type="ARBA" id="ARBA00022840"/>
    </source>
</evidence>
<sequence>MIQFFNVSKTYSGDVPALDGVSMQIEKGEFVFITGKSGAGKTTLLRMVFRADLPTKGTVLVNNFNIARLQKESIPYLRRNIGVVFQDFKLLPQKTVFENIAFALEVTGIPKKEIAPRVMRLLQYIRLKDRRDEFPLRLSGGEQQRVAIARAIINNPPIVLADEPTGNLDPEISMDIMQLFQEINQRGTTVVIATHDVDLIKKMRKKVFCLDKGKLIDIISSDEVASS</sequence>
<keyword evidence="6 9" id="KW-0067">ATP-binding</keyword>
<evidence type="ECO:0000256" key="9">
    <source>
        <dbReference type="RuleBase" id="RU365094"/>
    </source>
</evidence>
<keyword evidence="8 9" id="KW-0131">Cell cycle</keyword>
<dbReference type="InterPro" id="IPR015854">
    <property type="entry name" value="ABC_transpr_LolD-like"/>
</dbReference>
<protein>
    <recommendedName>
        <fullName evidence="2 9">Cell division ATP-binding protein FtsE</fullName>
    </recommendedName>
</protein>
<reference evidence="11" key="1">
    <citation type="journal article" date="2015" name="PeerJ">
        <title>First genomic representation of candidate bacterial phylum KSB3 points to enhanced environmental sensing as a trigger of wastewater bulking.</title>
        <authorList>
            <person name="Sekiguchi Y."/>
            <person name="Ohashi A."/>
            <person name="Parks D.H."/>
            <person name="Yamauchi T."/>
            <person name="Tyson G.W."/>
            <person name="Hugenholtz P."/>
        </authorList>
    </citation>
    <scope>NUCLEOTIDE SEQUENCE [LARGE SCALE GENOMIC DNA]</scope>
</reference>
<comment type="function">
    <text evidence="9">Part of the ABC transporter FtsEX involved in cellular division.</text>
</comment>
<evidence type="ECO:0000256" key="7">
    <source>
        <dbReference type="ARBA" id="ARBA00023136"/>
    </source>
</evidence>
<dbReference type="SMART" id="SM00382">
    <property type="entry name" value="AAA"/>
    <property type="match status" value="1"/>
</dbReference>
<dbReference type="PANTHER" id="PTHR24220:SF470">
    <property type="entry name" value="CELL DIVISION ATP-BINDING PROTEIN FTSE"/>
    <property type="match status" value="1"/>
</dbReference>
<dbReference type="InterPro" id="IPR005286">
    <property type="entry name" value="Cell_div_FtsE"/>
</dbReference>